<proteinExistence type="predicted"/>
<dbReference type="EMBL" id="CP003018">
    <property type="protein sequence ID" value="AEN92073.1"/>
    <property type="molecule type" value="Genomic_DNA"/>
</dbReference>
<sequence length="222" mass="25596">MKKGKKQKHHKNFKTHLNNDLENNFNQLREIQKINLFPNPPSFFVQAPQQNNRRLSNNNQALQSNYLVDGLIALINQERFNHGMNDLQISPTLMELARAKAIDWSSDDYPYFSERSPRSHISPRLGSPLDQARAAKYLFYPIELGSFGYETANEVLQGWLKSPGHSPWIIDPNYASNFTRIGAGYFFNPNSEYKHYWVLIMSNETPGSEYNGSCDPYRSSCV</sequence>
<feature type="domain" description="SCP" evidence="1">
    <location>
        <begin position="73"/>
        <end position="200"/>
    </location>
</feature>
<dbReference type="AlphaFoldDB" id="A0A8D4BSJ0"/>
<protein>
    <submittedName>
        <fullName evidence="2">SCP-like extracellular protein, putative</fullName>
    </submittedName>
</protein>
<dbReference type="InterPro" id="IPR035940">
    <property type="entry name" value="CAP_sf"/>
</dbReference>
<dbReference type="RefSeq" id="WP_014462084.1">
    <property type="nucleotide sequence ID" value="NC_017139.1"/>
</dbReference>
<dbReference type="SUPFAM" id="SSF55797">
    <property type="entry name" value="PR-1-like"/>
    <property type="match status" value="1"/>
</dbReference>
<evidence type="ECO:0000259" key="1">
    <source>
        <dbReference type="Pfam" id="PF00188"/>
    </source>
</evidence>
<dbReference type="Proteomes" id="UP000001283">
    <property type="component" value="Plasmid WSH-002_p1"/>
</dbReference>
<dbReference type="Pfam" id="PF00188">
    <property type="entry name" value="CAP"/>
    <property type="match status" value="1"/>
</dbReference>
<dbReference type="InterPro" id="IPR014044">
    <property type="entry name" value="CAP_dom"/>
</dbReference>
<organism evidence="2 3">
    <name type="scientific">Priestia megaterium (strain WSH-002)</name>
    <name type="common">Bacillus megaterium</name>
    <dbReference type="NCBI Taxonomy" id="1006007"/>
    <lineage>
        <taxon>Bacteria</taxon>
        <taxon>Bacillati</taxon>
        <taxon>Bacillota</taxon>
        <taxon>Bacilli</taxon>
        <taxon>Bacillales</taxon>
        <taxon>Bacillaceae</taxon>
        <taxon>Priestia</taxon>
    </lineage>
</organism>
<name>A0A8D4BSJ0_PRIMW</name>
<keyword evidence="2" id="KW-0614">Plasmid</keyword>
<dbReference type="PANTHER" id="PTHR31157">
    <property type="entry name" value="SCP DOMAIN-CONTAINING PROTEIN"/>
    <property type="match status" value="1"/>
</dbReference>
<dbReference type="CDD" id="cd05379">
    <property type="entry name" value="CAP_bacterial"/>
    <property type="match status" value="1"/>
</dbReference>
<reference evidence="2 3" key="1">
    <citation type="journal article" date="2011" name="J. Bacteriol.">
        <title>Complete genome sequence of the industrial strain Bacillus megaterium WSH-002.</title>
        <authorList>
            <person name="Liu L."/>
            <person name="Li Y."/>
            <person name="Zhang J."/>
            <person name="Zou W."/>
            <person name="Zhou Z."/>
            <person name="Liu J."/>
            <person name="Li X."/>
            <person name="Wang L."/>
            <person name="Chen J."/>
        </authorList>
    </citation>
    <scope>NUCLEOTIDE SEQUENCE [LARGE SCALE GENOMIC DNA]</scope>
    <source>
        <strain evidence="3">WSH-002</strain>
        <plasmid evidence="2">WSH-002_p1</plasmid>
    </source>
</reference>
<geneLocation type="plasmid" evidence="2 3">
    <name>WSH-002_p1</name>
</geneLocation>
<dbReference type="KEGG" id="bmh:BMWSH_p10009"/>
<gene>
    <name evidence="2" type="ORF">BMWSH_p10009</name>
</gene>
<dbReference type="Gene3D" id="3.40.33.10">
    <property type="entry name" value="CAP"/>
    <property type="match status" value="1"/>
</dbReference>
<evidence type="ECO:0000313" key="3">
    <source>
        <dbReference type="Proteomes" id="UP000001283"/>
    </source>
</evidence>
<accession>A0A8D4BSJ0</accession>
<evidence type="ECO:0000313" key="2">
    <source>
        <dbReference type="EMBL" id="AEN92073.1"/>
    </source>
</evidence>
<dbReference type="PANTHER" id="PTHR31157:SF1">
    <property type="entry name" value="SCP DOMAIN-CONTAINING PROTEIN"/>
    <property type="match status" value="1"/>
</dbReference>